<accession>A0A328Y4D7</accession>
<evidence type="ECO:0000256" key="3">
    <source>
        <dbReference type="SAM" id="MobiDB-lite"/>
    </source>
</evidence>
<evidence type="ECO:0000256" key="2">
    <source>
        <dbReference type="ARBA" id="ARBA00022679"/>
    </source>
</evidence>
<dbReference type="GO" id="GO:0008713">
    <property type="term" value="F:ADP-heptose-lipopolysaccharide heptosyltransferase activity"/>
    <property type="evidence" value="ECO:0007669"/>
    <property type="project" value="TreeGrafter"/>
</dbReference>
<feature type="region of interest" description="Disordered" evidence="3">
    <location>
        <begin position="394"/>
        <end position="422"/>
    </location>
</feature>
<dbReference type="CDD" id="cd03789">
    <property type="entry name" value="GT9_LPS_heptosyltransferase"/>
    <property type="match status" value="1"/>
</dbReference>
<organism evidence="4 5">
    <name type="scientific">Onishia taeanensis</name>
    <dbReference type="NCBI Taxonomy" id="284577"/>
    <lineage>
        <taxon>Bacteria</taxon>
        <taxon>Pseudomonadati</taxon>
        <taxon>Pseudomonadota</taxon>
        <taxon>Gammaproteobacteria</taxon>
        <taxon>Oceanospirillales</taxon>
        <taxon>Halomonadaceae</taxon>
        <taxon>Onishia</taxon>
    </lineage>
</organism>
<dbReference type="Gene3D" id="3.40.50.2000">
    <property type="entry name" value="Glycogen Phosphorylase B"/>
    <property type="match status" value="2"/>
</dbReference>
<evidence type="ECO:0000313" key="4">
    <source>
        <dbReference type="EMBL" id="RAR63416.1"/>
    </source>
</evidence>
<dbReference type="InterPro" id="IPR002201">
    <property type="entry name" value="Glyco_trans_9"/>
</dbReference>
<dbReference type="AlphaFoldDB" id="A0A328Y4D7"/>
<evidence type="ECO:0000313" key="5">
    <source>
        <dbReference type="Proteomes" id="UP000249700"/>
    </source>
</evidence>
<dbReference type="Pfam" id="PF01075">
    <property type="entry name" value="Glyco_transf_9"/>
    <property type="match status" value="1"/>
</dbReference>
<evidence type="ECO:0000256" key="1">
    <source>
        <dbReference type="ARBA" id="ARBA00022676"/>
    </source>
</evidence>
<name>A0A328Y4D7_9GAMM</name>
<comment type="caution">
    <text evidence="4">The sequence shown here is derived from an EMBL/GenBank/DDBJ whole genome shotgun (WGS) entry which is preliminary data.</text>
</comment>
<dbReference type="InterPro" id="IPR051199">
    <property type="entry name" value="LPS_LOS_Heptosyltrfase"/>
</dbReference>
<dbReference type="Proteomes" id="UP000249700">
    <property type="component" value="Unassembled WGS sequence"/>
</dbReference>
<dbReference type="GO" id="GO:0005829">
    <property type="term" value="C:cytosol"/>
    <property type="evidence" value="ECO:0007669"/>
    <property type="project" value="TreeGrafter"/>
</dbReference>
<dbReference type="PANTHER" id="PTHR30160">
    <property type="entry name" value="TETRAACYLDISACCHARIDE 4'-KINASE-RELATED"/>
    <property type="match status" value="1"/>
</dbReference>
<keyword evidence="1" id="KW-0328">Glycosyltransferase</keyword>
<reference evidence="4 5" key="1">
    <citation type="submission" date="2018-06" db="EMBL/GenBank/DDBJ databases">
        <title>Comparative analysis of microorganisms from saline springs in Andes Mountain Range, Colombia.</title>
        <authorList>
            <person name="Rubin E."/>
        </authorList>
    </citation>
    <scope>NUCLEOTIDE SEQUENCE [LARGE SCALE GENOMIC DNA]</scope>
    <source>
        <strain evidence="4 5">USBA-857</strain>
    </source>
</reference>
<sequence length="422" mass="46859">MSLAQRIRTNTILKTLAQSAEKRLKRRLTSLLWRLLRAPEATAIDELGDVRRILLIRPNYRIGNALISTPAIDAFRSRFPDARLDLLATDKTRGLFDHLPVDHCHTMTRRAILRPWLLVTLLARLRRERYDLAVQLVPGSLTGAICTRLIGAQTTMGRAKPEQRWFDIEVEGATPHAYDAPRPFAHALGVACRNRPRLHLSHDEQARAEATLAHCLPAVEPASVKPDTAGVTPTCEPFVAVFIGGHLDKRLPWAQWFDILNALEAANQRHLVCLGPEEADLAPTISHHLEGSRFGALCPPQPLRDFAALVARSGVLISPDSGPLHLAAALEVPTIALMQVKKSQKFVPREPHDQALWRPTAEEVVQAVTRLDLFRRTYIKAVVTASPSAVWRPMTGTPRDSAMASKRRLGSMSGLTRRTARA</sequence>
<gene>
    <name evidence="4" type="ORF">BCL93_102152</name>
</gene>
<protein>
    <submittedName>
        <fullName evidence="4">Heptosyltransferase-3</fullName>
    </submittedName>
</protein>
<dbReference type="PANTHER" id="PTHR30160:SF7">
    <property type="entry name" value="ADP-HEPTOSE--LPS HEPTOSYLTRANSFERASE 2"/>
    <property type="match status" value="1"/>
</dbReference>
<proteinExistence type="predicted"/>
<dbReference type="SUPFAM" id="SSF53756">
    <property type="entry name" value="UDP-Glycosyltransferase/glycogen phosphorylase"/>
    <property type="match status" value="1"/>
</dbReference>
<dbReference type="EMBL" id="QLSX01000002">
    <property type="protein sequence ID" value="RAR63416.1"/>
    <property type="molecule type" value="Genomic_DNA"/>
</dbReference>
<keyword evidence="2 4" id="KW-0808">Transferase</keyword>
<dbReference type="GO" id="GO:0009244">
    <property type="term" value="P:lipopolysaccharide core region biosynthetic process"/>
    <property type="evidence" value="ECO:0007669"/>
    <property type="project" value="TreeGrafter"/>
</dbReference>